<feature type="compositionally biased region" description="Polar residues" evidence="1">
    <location>
        <begin position="42"/>
        <end position="52"/>
    </location>
</feature>
<organism evidence="3 4">
    <name type="scientific">Tanacetum coccineum</name>
    <dbReference type="NCBI Taxonomy" id="301880"/>
    <lineage>
        <taxon>Eukaryota</taxon>
        <taxon>Viridiplantae</taxon>
        <taxon>Streptophyta</taxon>
        <taxon>Embryophyta</taxon>
        <taxon>Tracheophyta</taxon>
        <taxon>Spermatophyta</taxon>
        <taxon>Magnoliopsida</taxon>
        <taxon>eudicotyledons</taxon>
        <taxon>Gunneridae</taxon>
        <taxon>Pentapetalae</taxon>
        <taxon>asterids</taxon>
        <taxon>campanulids</taxon>
        <taxon>Asterales</taxon>
        <taxon>Asteraceae</taxon>
        <taxon>Asteroideae</taxon>
        <taxon>Anthemideae</taxon>
        <taxon>Anthemidinae</taxon>
        <taxon>Tanacetum</taxon>
    </lineage>
</organism>
<accession>A0ABQ4X1S4</accession>
<evidence type="ECO:0000256" key="1">
    <source>
        <dbReference type="SAM" id="MobiDB-lite"/>
    </source>
</evidence>
<protein>
    <submittedName>
        <fullName evidence="3">Ribonuclease H-like domain-containing protein</fullName>
    </submittedName>
</protein>
<comment type="caution">
    <text evidence="3">The sequence shown here is derived from an EMBL/GenBank/DDBJ whole genome shotgun (WGS) entry which is preliminary data.</text>
</comment>
<dbReference type="EMBL" id="BQNB010009129">
    <property type="protein sequence ID" value="GJS59147.1"/>
    <property type="molecule type" value="Genomic_DNA"/>
</dbReference>
<sequence length="169" mass="19390">MPQDQGDDMGNTEDQPNVEATPRNDWFKKPERPPTPDPEWSATKSVDSRPPQQWLSKIAQAEKPPLTFVELEYHFEECYKAVNDQLDWNNPEGHEYPFDLSKPLPLIEAQGRQVVPADYFFNNDLEYLKGGSSNRKYTTSTTKTKAARYDNIEGIEDIVSELWSPVKVA</sequence>
<feature type="domain" description="Spondin" evidence="2">
    <location>
        <begin position="1"/>
        <end position="38"/>
    </location>
</feature>
<evidence type="ECO:0000313" key="3">
    <source>
        <dbReference type="EMBL" id="GJS59147.1"/>
    </source>
</evidence>
<feature type="region of interest" description="Disordered" evidence="1">
    <location>
        <begin position="1"/>
        <end position="52"/>
    </location>
</feature>
<feature type="compositionally biased region" description="Basic and acidic residues" evidence="1">
    <location>
        <begin position="25"/>
        <end position="34"/>
    </location>
</feature>
<reference evidence="3" key="1">
    <citation type="journal article" date="2022" name="Int. J. Mol. Sci.">
        <title>Draft Genome of Tanacetum Coccineum: Genomic Comparison of Closely Related Tanacetum-Family Plants.</title>
        <authorList>
            <person name="Yamashiro T."/>
            <person name="Shiraishi A."/>
            <person name="Nakayama K."/>
            <person name="Satake H."/>
        </authorList>
    </citation>
    <scope>NUCLEOTIDE SEQUENCE</scope>
</reference>
<dbReference type="Proteomes" id="UP001151760">
    <property type="component" value="Unassembled WGS sequence"/>
</dbReference>
<feature type="compositionally biased region" description="Acidic residues" evidence="1">
    <location>
        <begin position="1"/>
        <end position="11"/>
    </location>
</feature>
<proteinExistence type="predicted"/>
<evidence type="ECO:0000259" key="2">
    <source>
        <dbReference type="PROSITE" id="PS51020"/>
    </source>
</evidence>
<reference evidence="3" key="2">
    <citation type="submission" date="2022-01" db="EMBL/GenBank/DDBJ databases">
        <authorList>
            <person name="Yamashiro T."/>
            <person name="Shiraishi A."/>
            <person name="Satake H."/>
            <person name="Nakayama K."/>
        </authorList>
    </citation>
    <scope>NUCLEOTIDE SEQUENCE</scope>
</reference>
<dbReference type="InterPro" id="IPR009465">
    <property type="entry name" value="Spondin_N"/>
</dbReference>
<dbReference type="PROSITE" id="PS51020">
    <property type="entry name" value="SPONDIN"/>
    <property type="match status" value="1"/>
</dbReference>
<keyword evidence="4" id="KW-1185">Reference proteome</keyword>
<name>A0ABQ4X1S4_9ASTR</name>
<gene>
    <name evidence="3" type="ORF">Tco_0653931</name>
</gene>
<evidence type="ECO:0000313" key="4">
    <source>
        <dbReference type="Proteomes" id="UP001151760"/>
    </source>
</evidence>